<accession>A0A4S3K9R5</accession>
<feature type="binding site" evidence="17">
    <location>
        <position position="126"/>
    </location>
    <ligand>
        <name>Mg(2+)</name>
        <dbReference type="ChEBI" id="CHEBI:18420"/>
    </ligand>
</feature>
<dbReference type="PIRSF" id="PIRSF004682">
    <property type="entry name" value="GmhB"/>
    <property type="match status" value="1"/>
</dbReference>
<dbReference type="InterPro" id="IPR006543">
    <property type="entry name" value="Histidinol-phos"/>
</dbReference>
<dbReference type="GO" id="GO:0005975">
    <property type="term" value="P:carbohydrate metabolic process"/>
    <property type="evidence" value="ECO:0007669"/>
    <property type="project" value="InterPro"/>
</dbReference>
<dbReference type="NCBIfam" id="NF006506">
    <property type="entry name" value="PRK08942.1"/>
    <property type="match status" value="1"/>
</dbReference>
<evidence type="ECO:0000256" key="5">
    <source>
        <dbReference type="ARBA" id="ARBA00004708"/>
    </source>
</evidence>
<evidence type="ECO:0000256" key="6">
    <source>
        <dbReference type="ARBA" id="ARBA00011245"/>
    </source>
</evidence>
<dbReference type="PANTHER" id="PTHR42891:SF1">
    <property type="entry name" value="D-GLYCERO-BETA-D-MANNO-HEPTOSE-1,7-BISPHOSPHATE 7-PHOSPHATASE"/>
    <property type="match status" value="1"/>
</dbReference>
<proteinExistence type="inferred from homology"/>
<evidence type="ECO:0000256" key="2">
    <source>
        <dbReference type="ARBA" id="ARBA00001946"/>
    </source>
</evidence>
<dbReference type="PANTHER" id="PTHR42891">
    <property type="entry name" value="D-GLYCERO-BETA-D-MANNO-HEPTOSE-1,7-BISPHOSPHATE 7-PHOSPHATASE"/>
    <property type="match status" value="1"/>
</dbReference>
<dbReference type="SUPFAM" id="SSF56784">
    <property type="entry name" value="HAD-like"/>
    <property type="match status" value="1"/>
</dbReference>
<dbReference type="InterPro" id="IPR006549">
    <property type="entry name" value="HAD-SF_hydro_IIIA"/>
</dbReference>
<comment type="caution">
    <text evidence="18">The sequence shown here is derived from an EMBL/GenBank/DDBJ whole genome shotgun (WGS) entry which is preliminary data.</text>
</comment>
<evidence type="ECO:0000256" key="11">
    <source>
        <dbReference type="ARBA" id="ARBA00022842"/>
    </source>
</evidence>
<comment type="pathway">
    <text evidence="5">Nucleotide-sugar biosynthesis; ADP-L-glycero-beta-D-manno-heptose biosynthesis; ADP-L-glycero-beta-D-manno-heptose from D-glycero-beta-D-manno-heptose 7-phosphate: step 2/4.</text>
</comment>
<dbReference type="Proteomes" id="UP000295341">
    <property type="component" value="Unassembled WGS sequence"/>
</dbReference>
<evidence type="ECO:0000256" key="13">
    <source>
        <dbReference type="ARBA" id="ARBA00061616"/>
    </source>
</evidence>
<dbReference type="InterPro" id="IPR036412">
    <property type="entry name" value="HAD-like_sf"/>
</dbReference>
<dbReference type="GO" id="GO:0034200">
    <property type="term" value="F:D-glycero-beta-D-manno-heptose 1,7-bisphosphate 7-phosphatase activity"/>
    <property type="evidence" value="ECO:0007669"/>
    <property type="project" value="UniProtKB-EC"/>
</dbReference>
<evidence type="ECO:0000256" key="1">
    <source>
        <dbReference type="ARBA" id="ARBA00001226"/>
    </source>
</evidence>
<gene>
    <name evidence="18" type="ORF">DFR24_3095</name>
</gene>
<evidence type="ECO:0000256" key="10">
    <source>
        <dbReference type="ARBA" id="ARBA00022833"/>
    </source>
</evidence>
<dbReference type="EC" id="3.1.3.-" evidence="14"/>
<dbReference type="NCBIfam" id="TIGR01662">
    <property type="entry name" value="HAD-SF-IIIA"/>
    <property type="match status" value="1"/>
</dbReference>
<reference evidence="18 19" key="1">
    <citation type="submission" date="2019-03" db="EMBL/GenBank/DDBJ databases">
        <title>Genomic Encyclopedia of Type Strains, Phase IV (KMG-IV): sequencing the most valuable type-strain genomes for metagenomic binning, comparative biology and taxonomic classification.</title>
        <authorList>
            <person name="Goeker M."/>
        </authorList>
    </citation>
    <scope>NUCLEOTIDE SEQUENCE [LARGE SCALE GENOMIC DNA]</scope>
    <source>
        <strain evidence="18 19">DSM 26377</strain>
    </source>
</reference>
<evidence type="ECO:0000256" key="17">
    <source>
        <dbReference type="PIRSR" id="PIRSR004682-4"/>
    </source>
</evidence>
<dbReference type="Pfam" id="PF13242">
    <property type="entry name" value="Hydrolase_like"/>
    <property type="match status" value="1"/>
</dbReference>
<evidence type="ECO:0000256" key="9">
    <source>
        <dbReference type="ARBA" id="ARBA00022801"/>
    </source>
</evidence>
<dbReference type="CDD" id="cd07503">
    <property type="entry name" value="HAD_HisB-N"/>
    <property type="match status" value="1"/>
</dbReference>
<keyword evidence="10" id="KW-0862">Zinc</keyword>
<dbReference type="OrthoDB" id="9781367at2"/>
<evidence type="ECO:0000256" key="7">
    <source>
        <dbReference type="ARBA" id="ARBA00022490"/>
    </source>
</evidence>
<comment type="subcellular location">
    <subcellularLocation>
        <location evidence="4 14">Cytoplasm</location>
    </subcellularLocation>
</comment>
<name>A0A4S3K9R5_9GAMM</name>
<evidence type="ECO:0000256" key="12">
    <source>
        <dbReference type="ARBA" id="ARBA00023277"/>
    </source>
</evidence>
<evidence type="ECO:0000256" key="15">
    <source>
        <dbReference type="PIRSR" id="PIRSR004682-1"/>
    </source>
</evidence>
<evidence type="ECO:0000256" key="14">
    <source>
        <dbReference type="PIRNR" id="PIRNR004682"/>
    </source>
</evidence>
<comment type="cofactor">
    <cofactor evidence="3">
        <name>Zn(2+)</name>
        <dbReference type="ChEBI" id="CHEBI:29105"/>
    </cofactor>
</comment>
<evidence type="ECO:0000256" key="4">
    <source>
        <dbReference type="ARBA" id="ARBA00004496"/>
    </source>
</evidence>
<evidence type="ECO:0000256" key="3">
    <source>
        <dbReference type="ARBA" id="ARBA00001947"/>
    </source>
</evidence>
<dbReference type="RefSeq" id="WP_133882248.1">
    <property type="nucleotide sequence ID" value="NZ_MWIN01000002.1"/>
</dbReference>
<feature type="active site" description="Nucleophile" evidence="15">
    <location>
        <position position="7"/>
    </location>
</feature>
<evidence type="ECO:0000313" key="18">
    <source>
        <dbReference type="EMBL" id="TDU28720.1"/>
    </source>
</evidence>
<comment type="subunit">
    <text evidence="6">Monomer.</text>
</comment>
<dbReference type="Gene3D" id="3.40.50.1000">
    <property type="entry name" value="HAD superfamily/HAD-like"/>
    <property type="match status" value="1"/>
</dbReference>
<feature type="binding site" evidence="17">
    <location>
        <position position="7"/>
    </location>
    <ligand>
        <name>Mg(2+)</name>
        <dbReference type="ChEBI" id="CHEBI:18420"/>
    </ligand>
</feature>
<dbReference type="InterPro" id="IPR004446">
    <property type="entry name" value="Heptose_bisP_phosphatase"/>
</dbReference>
<dbReference type="GO" id="GO:0005737">
    <property type="term" value="C:cytoplasm"/>
    <property type="evidence" value="ECO:0007669"/>
    <property type="project" value="UniProtKB-SubCell"/>
</dbReference>
<sequence length="177" mass="19241">MKLVILDRDGVVNEDSDDYIKSLAEWQPIPGSLEAIARLSQAGWRVFLASNQSGIGRGMFNYDALFAIHARLQQIVISLGGHIEGIEFAPEHPDVATEMRKPAPGMLRDIAKRLQMGLEGVPFVGDSVSDLQAARAARASPILVRTGKGRRTETDQEAVGVPVYDDLATFADRLLSA</sequence>
<feature type="active site" description="Proton donor" evidence="15">
    <location>
        <position position="9"/>
    </location>
</feature>
<feature type="binding site" evidence="17">
    <location>
        <position position="9"/>
    </location>
    <ligand>
        <name>Mg(2+)</name>
        <dbReference type="ChEBI" id="CHEBI:18420"/>
    </ligand>
</feature>
<feature type="site" description="Stabilizes the phosphoryl group" evidence="16">
    <location>
        <position position="50"/>
    </location>
</feature>
<keyword evidence="7 14" id="KW-0963">Cytoplasm</keyword>
<feature type="site" description="Stabilizes the phosphoryl group" evidence="16">
    <location>
        <position position="101"/>
    </location>
</feature>
<evidence type="ECO:0000256" key="8">
    <source>
        <dbReference type="ARBA" id="ARBA00022723"/>
    </source>
</evidence>
<keyword evidence="12 14" id="KW-0119">Carbohydrate metabolism</keyword>
<evidence type="ECO:0000313" key="19">
    <source>
        <dbReference type="Proteomes" id="UP000295341"/>
    </source>
</evidence>
<dbReference type="FunFam" id="3.40.50.1000:FF:000168">
    <property type="entry name" value="D,D-heptose 1,7-bisphosphate phosphatase"/>
    <property type="match status" value="1"/>
</dbReference>
<keyword evidence="11 17" id="KW-0460">Magnesium</keyword>
<evidence type="ECO:0000256" key="16">
    <source>
        <dbReference type="PIRSR" id="PIRSR004682-3"/>
    </source>
</evidence>
<dbReference type="AlphaFoldDB" id="A0A4S3K9R5"/>
<feature type="site" description="Contributes to substrate recognition" evidence="16">
    <location>
        <position position="100"/>
    </location>
</feature>
<comment type="cofactor">
    <cofactor evidence="2 17">
        <name>Mg(2+)</name>
        <dbReference type="ChEBI" id="CHEBI:18420"/>
    </cofactor>
</comment>
<keyword evidence="9 14" id="KW-0378">Hydrolase</keyword>
<protein>
    <recommendedName>
        <fullName evidence="14">D,D-heptose 1,7-bisphosphate phosphatase</fullName>
        <ecNumber evidence="14">3.1.3.-</ecNumber>
    </recommendedName>
</protein>
<dbReference type="EMBL" id="SOBT01000009">
    <property type="protein sequence ID" value="TDU28720.1"/>
    <property type="molecule type" value="Genomic_DNA"/>
</dbReference>
<keyword evidence="8 17" id="KW-0479">Metal-binding</keyword>
<comment type="catalytic activity">
    <reaction evidence="1">
        <text>D-glycero-beta-D-manno-heptose 1,7-bisphosphate + H2O = D-glycero-beta-D-manno-heptose 1-phosphate + phosphate</text>
        <dbReference type="Rhea" id="RHEA:28518"/>
        <dbReference type="ChEBI" id="CHEBI:15377"/>
        <dbReference type="ChEBI" id="CHEBI:43474"/>
        <dbReference type="ChEBI" id="CHEBI:60208"/>
        <dbReference type="ChEBI" id="CHEBI:61593"/>
        <dbReference type="EC" id="3.1.3.82"/>
    </reaction>
</comment>
<dbReference type="NCBIfam" id="TIGR01656">
    <property type="entry name" value="Histidinol-ppas"/>
    <property type="match status" value="1"/>
</dbReference>
<organism evidence="18 19">
    <name type="scientific">Panacagrimonas perspica</name>
    <dbReference type="NCBI Taxonomy" id="381431"/>
    <lineage>
        <taxon>Bacteria</taxon>
        <taxon>Pseudomonadati</taxon>
        <taxon>Pseudomonadota</taxon>
        <taxon>Gammaproteobacteria</taxon>
        <taxon>Nevskiales</taxon>
        <taxon>Nevskiaceae</taxon>
        <taxon>Panacagrimonas</taxon>
    </lineage>
</organism>
<keyword evidence="19" id="KW-1185">Reference proteome</keyword>
<dbReference type="InterPro" id="IPR023214">
    <property type="entry name" value="HAD_sf"/>
</dbReference>
<comment type="similarity">
    <text evidence="13 14">Belongs to the gmhB family.</text>
</comment>
<dbReference type="GO" id="GO:0046872">
    <property type="term" value="F:metal ion binding"/>
    <property type="evidence" value="ECO:0007669"/>
    <property type="project" value="UniProtKB-KW"/>
</dbReference>